<name>A0ABS5K671_9BACT</name>
<dbReference type="SUPFAM" id="SSF52096">
    <property type="entry name" value="ClpP/crotonase"/>
    <property type="match status" value="1"/>
</dbReference>
<dbReference type="Gene3D" id="3.30.750.44">
    <property type="match status" value="1"/>
</dbReference>
<keyword evidence="8" id="KW-1185">Reference proteome</keyword>
<evidence type="ECO:0000313" key="7">
    <source>
        <dbReference type="EMBL" id="MBS2209868.1"/>
    </source>
</evidence>
<dbReference type="InterPro" id="IPR029045">
    <property type="entry name" value="ClpP/crotonase-like_dom_sf"/>
</dbReference>
<evidence type="ECO:0000256" key="1">
    <source>
        <dbReference type="ARBA" id="ARBA00009179"/>
    </source>
</evidence>
<evidence type="ECO:0000313" key="8">
    <source>
        <dbReference type="Proteomes" id="UP000721861"/>
    </source>
</evidence>
<dbReference type="SUPFAM" id="SSF50156">
    <property type="entry name" value="PDZ domain-like"/>
    <property type="match status" value="1"/>
</dbReference>
<dbReference type="Pfam" id="PF03572">
    <property type="entry name" value="Peptidase_S41"/>
    <property type="match status" value="1"/>
</dbReference>
<evidence type="ECO:0000259" key="6">
    <source>
        <dbReference type="PROSITE" id="PS50106"/>
    </source>
</evidence>
<dbReference type="NCBIfam" id="TIGR00225">
    <property type="entry name" value="prc"/>
    <property type="match status" value="1"/>
</dbReference>
<dbReference type="Gene3D" id="2.30.42.10">
    <property type="match status" value="1"/>
</dbReference>
<dbReference type="PANTHER" id="PTHR32060:SF30">
    <property type="entry name" value="CARBOXY-TERMINAL PROCESSING PROTEASE CTPA"/>
    <property type="match status" value="1"/>
</dbReference>
<keyword evidence="2 5" id="KW-0645">Protease</keyword>
<keyword evidence="3 5" id="KW-0378">Hydrolase</keyword>
<accession>A0ABS5K671</accession>
<dbReference type="SMART" id="SM00245">
    <property type="entry name" value="TSPc"/>
    <property type="match status" value="1"/>
</dbReference>
<evidence type="ECO:0000256" key="2">
    <source>
        <dbReference type="ARBA" id="ARBA00022670"/>
    </source>
</evidence>
<protein>
    <submittedName>
        <fullName evidence="7">S41 family peptidase</fullName>
    </submittedName>
</protein>
<dbReference type="RefSeq" id="WP_212223727.1">
    <property type="nucleotide sequence ID" value="NZ_JAGUCN010000001.1"/>
</dbReference>
<comment type="similarity">
    <text evidence="1 5">Belongs to the peptidase S41A family.</text>
</comment>
<dbReference type="CDD" id="cd07560">
    <property type="entry name" value="Peptidase_S41_CPP"/>
    <property type="match status" value="1"/>
</dbReference>
<dbReference type="SMART" id="SM00228">
    <property type="entry name" value="PDZ"/>
    <property type="match status" value="1"/>
</dbReference>
<dbReference type="Pfam" id="PF13180">
    <property type="entry name" value="PDZ_2"/>
    <property type="match status" value="1"/>
</dbReference>
<dbReference type="Gene3D" id="3.90.226.10">
    <property type="entry name" value="2-enoyl-CoA Hydratase, Chain A, domain 1"/>
    <property type="match status" value="1"/>
</dbReference>
<proteinExistence type="inferred from homology"/>
<evidence type="ECO:0000256" key="5">
    <source>
        <dbReference type="RuleBase" id="RU004404"/>
    </source>
</evidence>
<evidence type="ECO:0000256" key="4">
    <source>
        <dbReference type="ARBA" id="ARBA00022825"/>
    </source>
</evidence>
<comment type="caution">
    <text evidence="7">The sequence shown here is derived from an EMBL/GenBank/DDBJ whole genome shotgun (WGS) entry which is preliminary data.</text>
</comment>
<dbReference type="InterPro" id="IPR036034">
    <property type="entry name" value="PDZ_sf"/>
</dbReference>
<organism evidence="7 8">
    <name type="scientific">Carboxylicivirga mesophila</name>
    <dbReference type="NCBI Taxonomy" id="1166478"/>
    <lineage>
        <taxon>Bacteria</taxon>
        <taxon>Pseudomonadati</taxon>
        <taxon>Bacteroidota</taxon>
        <taxon>Bacteroidia</taxon>
        <taxon>Marinilabiliales</taxon>
        <taxon>Marinilabiliaceae</taxon>
        <taxon>Carboxylicivirga</taxon>
    </lineage>
</organism>
<reference evidence="7 8" key="1">
    <citation type="journal article" date="2014" name="Int. J. Syst. Evol. Microbiol.">
        <title>Carboxylicivirga gen. nov. in the family Marinilabiliaceae with two novel species, Carboxylicivirga mesophila sp. nov. and Carboxylicivirga taeanensis sp. nov., and reclassification of Cytophaga fermentans as Saccharicrinis fermentans gen. nov., comb. nov.</title>
        <authorList>
            <person name="Yang S.H."/>
            <person name="Seo H.S."/>
            <person name="Woo J.H."/>
            <person name="Oh H.M."/>
            <person name="Jang H."/>
            <person name="Lee J.H."/>
            <person name="Kim S.J."/>
            <person name="Kwon K.K."/>
        </authorList>
    </citation>
    <scope>NUCLEOTIDE SEQUENCE [LARGE SCALE GENOMIC DNA]</scope>
    <source>
        <strain evidence="7 8">JCM 18290</strain>
    </source>
</reference>
<evidence type="ECO:0000256" key="3">
    <source>
        <dbReference type="ARBA" id="ARBA00022801"/>
    </source>
</evidence>
<dbReference type="InterPro" id="IPR005151">
    <property type="entry name" value="Tail-specific_protease"/>
</dbReference>
<dbReference type="PANTHER" id="PTHR32060">
    <property type="entry name" value="TAIL-SPECIFIC PROTEASE"/>
    <property type="match status" value="1"/>
</dbReference>
<gene>
    <name evidence="7" type="ORF">KEM09_00525</name>
</gene>
<dbReference type="EMBL" id="JAGUCN010000001">
    <property type="protein sequence ID" value="MBS2209868.1"/>
    <property type="molecule type" value="Genomic_DNA"/>
</dbReference>
<sequence length="537" mass="60242">MQSNTRKQIFMPFLFGLLVALGVFIGRNFFSAPGGKSNSLMIYPQANKLDALMNLIEEEYVDTVDRMAIEERIIPEILKDLDPHSVYIPAKDLNKVNEELQGNFGGIGVQFSMQNDTVMVIQVIQGGPSEKVGILPGDRIVAVDDSIIAGKGIATDDVMKKLRGEMGTDVKVGVLRRPNKDLIDFNITRGSIPLYSVDVSYMVNETTGYIKVDRFAQNTYQEFLTALAKLKANNCQQVIIDFRGNSGGLLDVAIRLCNEFLPAKDLIVYTEGKSQKRQNVHANGAGTCQDTKVVVLIDEFSASASEIFAGAIQDNDRGLVIGRRSFGKGLVQQQIPLPDGSALRLTVARYHTPSGRCIQKPYENGVDEYYEDIYNRLEHGEFYNADSISFDDDLKYTTKNGRTVYGGGGIMPDIFVPRDTSMITNYFVHLRMNGIMYRYALQYTDNNRQKLEQFTTAEAMKEYLDKQNLLADFLRFAKDKGVAFKQDEYNTSKAQIDIELKAYIARNILDNEGFYPIFHEVDDVFQRAVEEASNMGS</sequence>
<feature type="domain" description="PDZ" evidence="6">
    <location>
        <begin position="93"/>
        <end position="163"/>
    </location>
</feature>
<dbReference type="Proteomes" id="UP000721861">
    <property type="component" value="Unassembled WGS sequence"/>
</dbReference>
<dbReference type="PROSITE" id="PS50106">
    <property type="entry name" value="PDZ"/>
    <property type="match status" value="1"/>
</dbReference>
<dbReference type="InterPro" id="IPR001478">
    <property type="entry name" value="PDZ"/>
</dbReference>
<dbReference type="InterPro" id="IPR004447">
    <property type="entry name" value="Peptidase_S41A"/>
</dbReference>
<keyword evidence="4 5" id="KW-0720">Serine protease</keyword>
<dbReference type="CDD" id="cd06782">
    <property type="entry name" value="cpPDZ_CPP-like"/>
    <property type="match status" value="1"/>
</dbReference>